<dbReference type="InterPro" id="IPR007461">
    <property type="entry name" value="Ysc84_actin-binding"/>
</dbReference>
<dbReference type="OrthoDB" id="198978at2"/>
<evidence type="ECO:0000313" key="3">
    <source>
        <dbReference type="Proteomes" id="UP000250299"/>
    </source>
</evidence>
<proteinExistence type="predicted"/>
<evidence type="ECO:0000259" key="1">
    <source>
        <dbReference type="Pfam" id="PF04366"/>
    </source>
</evidence>
<gene>
    <name evidence="2" type="ORF">DKY63_10840</name>
</gene>
<dbReference type="Proteomes" id="UP000250299">
    <property type="component" value="Chromosome"/>
</dbReference>
<dbReference type="Pfam" id="PF04366">
    <property type="entry name" value="Ysc84"/>
    <property type="match status" value="1"/>
</dbReference>
<dbReference type="PROSITE" id="PS51257">
    <property type="entry name" value="PROKAR_LIPOPROTEIN"/>
    <property type="match status" value="1"/>
</dbReference>
<feature type="domain" description="Ysc84 actin-binding" evidence="1">
    <location>
        <begin position="105"/>
        <end position="188"/>
    </location>
</feature>
<reference evidence="2 3" key="1">
    <citation type="submission" date="2018-05" db="EMBL/GenBank/DDBJ databases">
        <title>Whole genome sequence of Pseudomonas putida JBC17.</title>
        <authorList>
            <person name="Lee Y.H."/>
            <person name="David K."/>
        </authorList>
    </citation>
    <scope>NUCLEOTIDE SEQUENCE [LARGE SCALE GENOMIC DNA]</scope>
    <source>
        <strain evidence="2 3">JBC17</strain>
    </source>
</reference>
<organism evidence="2 3">
    <name type="scientific">Pseudomonas putida</name>
    <name type="common">Arthrobacter siderocapsulatus</name>
    <dbReference type="NCBI Taxonomy" id="303"/>
    <lineage>
        <taxon>Bacteria</taxon>
        <taxon>Pseudomonadati</taxon>
        <taxon>Pseudomonadota</taxon>
        <taxon>Gammaproteobacteria</taxon>
        <taxon>Pseudomonadales</taxon>
        <taxon>Pseudomonadaceae</taxon>
        <taxon>Pseudomonas</taxon>
    </lineage>
</organism>
<dbReference type="EMBL" id="CP029693">
    <property type="protein sequence ID" value="AWY40365.1"/>
    <property type="molecule type" value="Genomic_DNA"/>
</dbReference>
<dbReference type="CDD" id="cd11524">
    <property type="entry name" value="SYLF"/>
    <property type="match status" value="1"/>
</dbReference>
<protein>
    <submittedName>
        <fullName evidence="2">Twin-arginine translocation pathway signal protein</fullName>
    </submittedName>
</protein>
<accession>A0A2Z4RI40</accession>
<evidence type="ECO:0000313" key="2">
    <source>
        <dbReference type="EMBL" id="AWY40365.1"/>
    </source>
</evidence>
<dbReference type="RefSeq" id="WP_110964089.1">
    <property type="nucleotide sequence ID" value="NZ_CP029693.1"/>
</dbReference>
<sequence>MIKHLQIMAFVSIFAIVAGCQTDQSTSASSAKAAKAANAQMDQDAKAALKSLYSSTPQARVLAQKAKGILVFPEVLKAGLIVGAHHGEGELIENGKVTGYFSTTAASYGLQAGAQKFGYVMFFMTYSAMNDLKSVNGFEVGVGPSIVVVDSGVAKSLTTSTAQSDVYAFIFDQKGLMAGLGLQGSKITRLDR</sequence>
<name>A0A2Z4RI40_PSEPU</name>
<dbReference type="AlphaFoldDB" id="A0A2Z4RI40"/>